<reference evidence="1 2" key="1">
    <citation type="submission" date="2012-08" db="EMBL/GenBank/DDBJ databases">
        <title>Oryza genome evolution.</title>
        <authorList>
            <person name="Wing R.A."/>
        </authorList>
    </citation>
    <scope>NUCLEOTIDE SEQUENCE</scope>
</reference>
<sequence length="96" mass="11019">MEISHYEVALKILRLAFSPKCDHSMCMKGMCLSQGTKLRDIWYSSLVLFVEEGKQIWSWWRCVEHCLVLFPSSFPGLEMPTVDTTMHGGRNSMSMG</sequence>
<protein>
    <submittedName>
        <fullName evidence="1">Uncharacterized protein</fullName>
    </submittedName>
</protein>
<proteinExistence type="predicted"/>
<organism evidence="1 2">
    <name type="scientific">Leersia perrieri</name>
    <dbReference type="NCBI Taxonomy" id="77586"/>
    <lineage>
        <taxon>Eukaryota</taxon>
        <taxon>Viridiplantae</taxon>
        <taxon>Streptophyta</taxon>
        <taxon>Embryophyta</taxon>
        <taxon>Tracheophyta</taxon>
        <taxon>Spermatophyta</taxon>
        <taxon>Magnoliopsida</taxon>
        <taxon>Liliopsida</taxon>
        <taxon>Poales</taxon>
        <taxon>Poaceae</taxon>
        <taxon>BOP clade</taxon>
        <taxon>Oryzoideae</taxon>
        <taxon>Oryzeae</taxon>
        <taxon>Oryzinae</taxon>
        <taxon>Leersia</taxon>
    </lineage>
</organism>
<dbReference type="EnsemblPlants" id="LPERR10G14840.5">
    <property type="protein sequence ID" value="LPERR10G14840.5"/>
    <property type="gene ID" value="LPERR10G14840"/>
</dbReference>
<dbReference type="Proteomes" id="UP000032180">
    <property type="component" value="Chromosome 10"/>
</dbReference>
<dbReference type="AlphaFoldDB" id="A0A0D9XMN6"/>
<reference evidence="1" key="3">
    <citation type="submission" date="2015-04" db="UniProtKB">
        <authorList>
            <consortium name="EnsemblPlants"/>
        </authorList>
    </citation>
    <scope>IDENTIFICATION</scope>
</reference>
<accession>A0A0D9XMN6</accession>
<name>A0A0D9XMN6_9ORYZ</name>
<keyword evidence="2" id="KW-1185">Reference proteome</keyword>
<evidence type="ECO:0000313" key="2">
    <source>
        <dbReference type="Proteomes" id="UP000032180"/>
    </source>
</evidence>
<evidence type="ECO:0000313" key="1">
    <source>
        <dbReference type="EnsemblPlants" id="LPERR10G14840.5"/>
    </source>
</evidence>
<dbReference type="Gramene" id="LPERR10G14840.5">
    <property type="protein sequence ID" value="LPERR10G14840.5"/>
    <property type="gene ID" value="LPERR10G14840"/>
</dbReference>
<dbReference type="HOGENOM" id="CLU_2362746_0_0_1"/>
<reference evidence="2" key="2">
    <citation type="submission" date="2013-12" db="EMBL/GenBank/DDBJ databases">
        <authorList>
            <person name="Yu Y."/>
            <person name="Lee S."/>
            <person name="de Baynast K."/>
            <person name="Wissotski M."/>
            <person name="Liu L."/>
            <person name="Talag J."/>
            <person name="Goicoechea J."/>
            <person name="Angelova A."/>
            <person name="Jetty R."/>
            <person name="Kudrna D."/>
            <person name="Golser W."/>
            <person name="Rivera L."/>
            <person name="Zhang J."/>
            <person name="Wing R."/>
        </authorList>
    </citation>
    <scope>NUCLEOTIDE SEQUENCE</scope>
</reference>